<dbReference type="SUPFAM" id="SSF55846">
    <property type="entry name" value="N-acetylmuramoyl-L-alanine amidase-like"/>
    <property type="match status" value="1"/>
</dbReference>
<dbReference type="GO" id="GO:0009253">
    <property type="term" value="P:peptidoglycan catabolic process"/>
    <property type="evidence" value="ECO:0007669"/>
    <property type="project" value="InterPro"/>
</dbReference>
<proteinExistence type="predicted"/>
<sequence length="207" mass="24706">MNQSIVACGNKIDIGIPVLLWEEKEGLVCPNKRGRTNCHQHDPILNDQPTRPEFSYKIFDLEQAYEELKKSVHQLILHYDVCYCSYQCHRMMQDSPFKGSHFYLDLDGMLYQTCDLYWKTNTAPADDKMGNERSVHVEMSNLSWEALEKESEFYQVTRDQYRRRRDRWMLHLPRKYQDKIRTRGFKPYAARSFGKRGYFSRKINGKT</sequence>
<name>A0A383CWC6_9ZZZZ</name>
<dbReference type="EMBL" id="UINC01212140">
    <property type="protein sequence ID" value="SVE36333.1"/>
    <property type="molecule type" value="Genomic_DNA"/>
</dbReference>
<organism evidence="1">
    <name type="scientific">marine metagenome</name>
    <dbReference type="NCBI Taxonomy" id="408172"/>
    <lineage>
        <taxon>unclassified sequences</taxon>
        <taxon>metagenomes</taxon>
        <taxon>ecological metagenomes</taxon>
    </lineage>
</organism>
<accession>A0A383CWC6</accession>
<gene>
    <name evidence="1" type="ORF">METZ01_LOCUS489187</name>
</gene>
<reference evidence="1" key="1">
    <citation type="submission" date="2018-05" db="EMBL/GenBank/DDBJ databases">
        <authorList>
            <person name="Lanie J.A."/>
            <person name="Ng W.-L."/>
            <person name="Kazmierczak K.M."/>
            <person name="Andrzejewski T.M."/>
            <person name="Davidsen T.M."/>
            <person name="Wayne K.J."/>
            <person name="Tettelin H."/>
            <person name="Glass J.I."/>
            <person name="Rusch D."/>
            <person name="Podicherti R."/>
            <person name="Tsui H.-C.T."/>
            <person name="Winkler M.E."/>
        </authorList>
    </citation>
    <scope>NUCLEOTIDE SEQUENCE</scope>
</reference>
<evidence type="ECO:0000313" key="1">
    <source>
        <dbReference type="EMBL" id="SVE36333.1"/>
    </source>
</evidence>
<dbReference type="GO" id="GO:0008745">
    <property type="term" value="F:N-acetylmuramoyl-L-alanine amidase activity"/>
    <property type="evidence" value="ECO:0007669"/>
    <property type="project" value="InterPro"/>
</dbReference>
<dbReference type="AlphaFoldDB" id="A0A383CWC6"/>
<dbReference type="Gene3D" id="3.40.80.10">
    <property type="entry name" value="Peptidoglycan recognition protein-like"/>
    <property type="match status" value="1"/>
</dbReference>
<protein>
    <submittedName>
        <fullName evidence="1">Uncharacterized protein</fullName>
    </submittedName>
</protein>
<feature type="non-terminal residue" evidence="1">
    <location>
        <position position="207"/>
    </location>
</feature>
<dbReference type="InterPro" id="IPR036505">
    <property type="entry name" value="Amidase/PGRP_sf"/>
</dbReference>